<accession>A0A8I1YB08</accession>
<sequence length="98" mass="10835">MSQVSFSCTEQEGKVARAIARRARALLLDHKVDRDVLDITMDIVATHCNGNPLRLDDLLAADDVNFLHDLGGIARHLNRETGKLGNHFSPRFSQRAAA</sequence>
<dbReference type="RefSeq" id="WP_209944716.1">
    <property type="nucleotide sequence ID" value="NZ_JAFICZ010000001.1"/>
</dbReference>
<reference evidence="2" key="1">
    <citation type="submission" date="2021-02" db="EMBL/GenBank/DDBJ databases">
        <title>Genomic Encyclopedia of Type Strains, Phase IV (KMG-V): Genome sequencing to study the core and pangenomes of soil and plant-associated prokaryotes.</title>
        <authorList>
            <person name="Whitman W."/>
        </authorList>
    </citation>
    <scope>NUCLEOTIDE SEQUENCE</scope>
    <source>
        <strain evidence="2">USDA 406</strain>
    </source>
</reference>
<feature type="domain" description="DUF6874" evidence="1">
    <location>
        <begin position="12"/>
        <end position="94"/>
    </location>
</feature>
<dbReference type="EMBL" id="JAFICZ010000001">
    <property type="protein sequence ID" value="MBP1296650.1"/>
    <property type="molecule type" value="Genomic_DNA"/>
</dbReference>
<protein>
    <recommendedName>
        <fullName evidence="1">DUF6874 domain-containing protein</fullName>
    </recommendedName>
</protein>
<evidence type="ECO:0000313" key="2">
    <source>
        <dbReference type="EMBL" id="MBP1296650.1"/>
    </source>
</evidence>
<dbReference type="AlphaFoldDB" id="A0A8I1YB08"/>
<gene>
    <name evidence="2" type="ORF">JOH49_006403</name>
</gene>
<dbReference type="InterPro" id="IPR049239">
    <property type="entry name" value="DUF6874"/>
</dbReference>
<evidence type="ECO:0000259" key="1">
    <source>
        <dbReference type="Pfam" id="PF21779"/>
    </source>
</evidence>
<dbReference type="Pfam" id="PF21779">
    <property type="entry name" value="DUF6874"/>
    <property type="match status" value="1"/>
</dbReference>
<organism evidence="2 3">
    <name type="scientific">Bradyrhizobium elkanii</name>
    <dbReference type="NCBI Taxonomy" id="29448"/>
    <lineage>
        <taxon>Bacteria</taxon>
        <taxon>Pseudomonadati</taxon>
        <taxon>Pseudomonadota</taxon>
        <taxon>Alphaproteobacteria</taxon>
        <taxon>Hyphomicrobiales</taxon>
        <taxon>Nitrobacteraceae</taxon>
        <taxon>Bradyrhizobium</taxon>
    </lineage>
</organism>
<proteinExistence type="predicted"/>
<evidence type="ECO:0000313" key="3">
    <source>
        <dbReference type="Proteomes" id="UP000673383"/>
    </source>
</evidence>
<dbReference type="Proteomes" id="UP000673383">
    <property type="component" value="Unassembled WGS sequence"/>
</dbReference>
<comment type="caution">
    <text evidence="2">The sequence shown here is derived from an EMBL/GenBank/DDBJ whole genome shotgun (WGS) entry which is preliminary data.</text>
</comment>
<name>A0A8I1YB08_BRAEL</name>